<evidence type="ECO:0000259" key="2">
    <source>
        <dbReference type="Pfam" id="PF12697"/>
    </source>
</evidence>
<gene>
    <name evidence="3" type="ORF">ACIBP5_11895</name>
</gene>
<dbReference type="Gene3D" id="3.40.50.1820">
    <property type="entry name" value="alpha/beta hydrolase"/>
    <property type="match status" value="1"/>
</dbReference>
<comment type="caution">
    <text evidence="3">The sequence shown here is derived from an EMBL/GenBank/DDBJ whole genome shotgun (WGS) entry which is preliminary data.</text>
</comment>
<proteinExistence type="predicted"/>
<dbReference type="EMBL" id="JBITMB010000003">
    <property type="protein sequence ID" value="MFI7440649.1"/>
    <property type="molecule type" value="Genomic_DNA"/>
</dbReference>
<feature type="chain" id="PRO_5046992489" evidence="1">
    <location>
        <begin position="36"/>
        <end position="290"/>
    </location>
</feature>
<name>A0ABW8A1I7_9ACTN</name>
<dbReference type="PANTHER" id="PTHR37017">
    <property type="entry name" value="AB HYDROLASE-1 DOMAIN-CONTAINING PROTEIN-RELATED"/>
    <property type="match status" value="1"/>
</dbReference>
<dbReference type="Pfam" id="PF12697">
    <property type="entry name" value="Abhydrolase_6"/>
    <property type="match status" value="1"/>
</dbReference>
<reference evidence="3 4" key="1">
    <citation type="submission" date="2024-10" db="EMBL/GenBank/DDBJ databases">
        <title>The Natural Products Discovery Center: Release of the First 8490 Sequenced Strains for Exploring Actinobacteria Biosynthetic Diversity.</title>
        <authorList>
            <person name="Kalkreuter E."/>
            <person name="Kautsar S.A."/>
            <person name="Yang D."/>
            <person name="Bader C.D."/>
            <person name="Teijaro C.N."/>
            <person name="Fluegel L."/>
            <person name="Davis C.M."/>
            <person name="Simpson J.R."/>
            <person name="Lauterbach L."/>
            <person name="Steele A.D."/>
            <person name="Gui C."/>
            <person name="Meng S."/>
            <person name="Li G."/>
            <person name="Viehrig K."/>
            <person name="Ye F."/>
            <person name="Su P."/>
            <person name="Kiefer A.F."/>
            <person name="Nichols A."/>
            <person name="Cepeda A.J."/>
            <person name="Yan W."/>
            <person name="Fan B."/>
            <person name="Jiang Y."/>
            <person name="Adhikari A."/>
            <person name="Zheng C.-J."/>
            <person name="Schuster L."/>
            <person name="Cowan T.M."/>
            <person name="Smanski M.J."/>
            <person name="Chevrette M.G."/>
            <person name="De Carvalho L.P.S."/>
            <person name="Shen B."/>
        </authorList>
    </citation>
    <scope>NUCLEOTIDE SEQUENCE [LARGE SCALE GENOMIC DNA]</scope>
    <source>
        <strain evidence="3 4">NPDC049503</strain>
    </source>
</reference>
<organism evidence="3 4">
    <name type="scientific">Nonomuraea indica</name>
    <dbReference type="NCBI Taxonomy" id="1581193"/>
    <lineage>
        <taxon>Bacteria</taxon>
        <taxon>Bacillati</taxon>
        <taxon>Actinomycetota</taxon>
        <taxon>Actinomycetes</taxon>
        <taxon>Streptosporangiales</taxon>
        <taxon>Streptosporangiaceae</taxon>
        <taxon>Nonomuraea</taxon>
    </lineage>
</organism>
<dbReference type="InterPro" id="IPR052897">
    <property type="entry name" value="Sec-Metab_Biosynth_Hydrolase"/>
</dbReference>
<dbReference type="InterPro" id="IPR000073">
    <property type="entry name" value="AB_hydrolase_1"/>
</dbReference>
<dbReference type="PANTHER" id="PTHR37017:SF11">
    <property type="entry name" value="ESTERASE_LIPASE_THIOESTERASE DOMAIN-CONTAINING PROTEIN"/>
    <property type="match status" value="1"/>
</dbReference>
<keyword evidence="4" id="KW-1185">Reference proteome</keyword>
<dbReference type="SUPFAM" id="SSF53474">
    <property type="entry name" value="alpha/beta-Hydrolases"/>
    <property type="match status" value="1"/>
</dbReference>
<keyword evidence="1" id="KW-0732">Signal</keyword>
<dbReference type="RefSeq" id="WP_397020426.1">
    <property type="nucleotide sequence ID" value="NZ_JBITMB010000003.1"/>
</dbReference>
<dbReference type="Proteomes" id="UP001612928">
    <property type="component" value="Unassembled WGS sequence"/>
</dbReference>
<accession>A0ABW8A1I7</accession>
<feature type="signal peptide" evidence="1">
    <location>
        <begin position="1"/>
        <end position="35"/>
    </location>
</feature>
<dbReference type="InterPro" id="IPR029058">
    <property type="entry name" value="AB_hydrolase_fold"/>
</dbReference>
<evidence type="ECO:0000313" key="3">
    <source>
        <dbReference type="EMBL" id="MFI7440649.1"/>
    </source>
</evidence>
<sequence>MSRSARTRSTAGARSAVRTLATVALAPIVAGSLLAATATSSSAAAAQQAGTGGAKPTVVLVHGAFADASSWSGVIRRLRDDGYPVVAVANPLRGLSGDAAYLRSVLDTVPGPVILTGHSYGGSVISQAAAGDPDVKALVYIAAFIPDAGESAGELAGKFPGSTLGETLNTAAYPLPGGGTGTELTIRQDRFHRQFAADVPAATAAVMAAAQRPVATLALEEKATRAAWKDIRSYALITGKDNNIPAEAQRWMAERAGARTVTLEGASHAVSVSEPEAVTDLIRRAARETR</sequence>
<dbReference type="GO" id="GO:0016787">
    <property type="term" value="F:hydrolase activity"/>
    <property type="evidence" value="ECO:0007669"/>
    <property type="project" value="UniProtKB-KW"/>
</dbReference>
<evidence type="ECO:0000313" key="4">
    <source>
        <dbReference type="Proteomes" id="UP001612928"/>
    </source>
</evidence>
<feature type="domain" description="AB hydrolase-1" evidence="2">
    <location>
        <begin position="58"/>
        <end position="280"/>
    </location>
</feature>
<protein>
    <submittedName>
        <fullName evidence="3">Alpha/beta fold hydrolase</fullName>
    </submittedName>
</protein>
<keyword evidence="3" id="KW-0378">Hydrolase</keyword>
<evidence type="ECO:0000256" key="1">
    <source>
        <dbReference type="SAM" id="SignalP"/>
    </source>
</evidence>